<keyword evidence="7" id="KW-1185">Reference proteome</keyword>
<evidence type="ECO:0000256" key="2">
    <source>
        <dbReference type="ARBA" id="ARBA00004906"/>
    </source>
</evidence>
<keyword evidence="3" id="KW-0833">Ubl conjugation pathway</keyword>
<protein>
    <submittedName>
        <fullName evidence="6 8">F-box domain-containing protein</fullName>
    </submittedName>
</protein>
<feature type="domain" description="F-box" evidence="5">
    <location>
        <begin position="244"/>
        <end position="292"/>
    </location>
</feature>
<organism evidence="6">
    <name type="scientific">Strongyloides ratti</name>
    <name type="common">Parasitic roundworm</name>
    <dbReference type="NCBI Taxonomy" id="34506"/>
    <lineage>
        <taxon>Eukaryota</taxon>
        <taxon>Metazoa</taxon>
        <taxon>Ecdysozoa</taxon>
        <taxon>Nematoda</taxon>
        <taxon>Chromadorea</taxon>
        <taxon>Rhabditida</taxon>
        <taxon>Tylenchina</taxon>
        <taxon>Panagrolaimomorpha</taxon>
        <taxon>Strongyloidoidea</taxon>
        <taxon>Strongyloididae</taxon>
        <taxon>Strongyloides</taxon>
    </lineage>
</organism>
<dbReference type="GO" id="GO:0019005">
    <property type="term" value="C:SCF ubiquitin ligase complex"/>
    <property type="evidence" value="ECO:0007669"/>
    <property type="project" value="TreeGrafter"/>
</dbReference>
<dbReference type="STRING" id="34506.A0A090LI65"/>
<reference evidence="8" key="2">
    <citation type="submission" date="2020-12" db="UniProtKB">
        <authorList>
            <consortium name="WormBaseParasite"/>
        </authorList>
    </citation>
    <scope>IDENTIFICATION</scope>
</reference>
<dbReference type="SUPFAM" id="SSF81383">
    <property type="entry name" value="F-box domain"/>
    <property type="match status" value="1"/>
</dbReference>
<dbReference type="GeneID" id="36380193"/>
<dbReference type="InterPro" id="IPR040394">
    <property type="entry name" value="FBX25/32"/>
</dbReference>
<dbReference type="InterPro" id="IPR001810">
    <property type="entry name" value="F-box_dom"/>
</dbReference>
<evidence type="ECO:0000256" key="3">
    <source>
        <dbReference type="ARBA" id="ARBA00022786"/>
    </source>
</evidence>
<dbReference type="UniPathway" id="UPA00143"/>
<keyword evidence="4" id="KW-0539">Nucleus</keyword>
<dbReference type="OrthoDB" id="9991467at2759"/>
<dbReference type="PANTHER" id="PTHR13123:SF7">
    <property type="entry name" value="LD30288P"/>
    <property type="match status" value="1"/>
</dbReference>
<proteinExistence type="predicted"/>
<dbReference type="Proteomes" id="UP000035682">
    <property type="component" value="Unplaced"/>
</dbReference>
<dbReference type="EMBL" id="LN609529">
    <property type="protein sequence ID" value="CEF67828.1"/>
    <property type="molecule type" value="Genomic_DNA"/>
</dbReference>
<dbReference type="CTD" id="36380193"/>
<evidence type="ECO:0000313" key="8">
    <source>
        <dbReference type="WBParaSite" id="SRAE_2000249000.1"/>
    </source>
</evidence>
<comment type="subcellular location">
    <subcellularLocation>
        <location evidence="1">Nucleus</location>
    </subcellularLocation>
</comment>
<dbReference type="PROSITE" id="PS50181">
    <property type="entry name" value="FBOX"/>
    <property type="match status" value="1"/>
</dbReference>
<dbReference type="GO" id="GO:0016567">
    <property type="term" value="P:protein ubiquitination"/>
    <property type="evidence" value="ECO:0007669"/>
    <property type="project" value="UniProtKB-UniPathway"/>
</dbReference>
<evidence type="ECO:0000256" key="4">
    <source>
        <dbReference type="ARBA" id="ARBA00023242"/>
    </source>
</evidence>
<dbReference type="GO" id="GO:0005737">
    <property type="term" value="C:cytoplasm"/>
    <property type="evidence" value="ECO:0007669"/>
    <property type="project" value="TreeGrafter"/>
</dbReference>
<dbReference type="WormBase" id="SRAE_2000249000">
    <property type="protein sequence ID" value="SRP03473"/>
    <property type="gene ID" value="WBGene00262700"/>
</dbReference>
<evidence type="ECO:0000259" key="5">
    <source>
        <dbReference type="PROSITE" id="PS50181"/>
    </source>
</evidence>
<dbReference type="WBParaSite" id="SRAE_2000249000.1">
    <property type="protein sequence ID" value="SRAE_2000249000.1"/>
    <property type="gene ID" value="WBGene00262700"/>
</dbReference>
<dbReference type="GO" id="GO:0005634">
    <property type="term" value="C:nucleus"/>
    <property type="evidence" value="ECO:0007669"/>
    <property type="project" value="UniProtKB-SubCell"/>
</dbReference>
<evidence type="ECO:0000256" key="1">
    <source>
        <dbReference type="ARBA" id="ARBA00004123"/>
    </source>
</evidence>
<name>A0A090LI65_STRRB</name>
<dbReference type="RefSeq" id="XP_024507028.1">
    <property type="nucleotide sequence ID" value="XM_024653564.1"/>
</dbReference>
<sequence>MVFIGKDWRAPGDAWVRLPHTNNWELIRLRPIQLLNSDNNTIIMSGSSDRLYQLSTSSSSLESSDESSTMSTPPPPTVPIVISNDDTTSCNVGSYSSTISELNEPWIPHCFVKGNSKEFVGCTSMSEAFHRLDLARAVVDVRRFNYVCKVVQILVNEKLKDLSATSRKHLLSIIQAIVTYCIESDCHVSTARDLVTRFGDCLEEPRHIIGSTQLISDQINKIECLMDILTDQQPMTLAESNEDSLTFLDLPKEIISVILRKLPDHISLIESSKAHEVFQDIVDGSERLWSNLCSFHFTHEQIKQHKKNPDMPYRKLFYELKKFYGLKEHYADIIHICCHCKALFWKDHGHPCLSEDAPSVRVPPRQFVDMLLFL</sequence>
<dbReference type="PANTHER" id="PTHR13123">
    <property type="entry name" value="LD30288P"/>
    <property type="match status" value="1"/>
</dbReference>
<accession>A0A090LI65</accession>
<evidence type="ECO:0000313" key="6">
    <source>
        <dbReference type="EMBL" id="CEF67828.1"/>
    </source>
</evidence>
<dbReference type="OMA" id="AWDTMAK"/>
<gene>
    <name evidence="6 8 9" type="ORF">SRAE_2000249000</name>
</gene>
<evidence type="ECO:0000313" key="7">
    <source>
        <dbReference type="Proteomes" id="UP000035682"/>
    </source>
</evidence>
<reference evidence="6 7" key="1">
    <citation type="submission" date="2014-09" db="EMBL/GenBank/DDBJ databases">
        <authorList>
            <person name="Martin A.A."/>
        </authorList>
    </citation>
    <scope>NUCLEOTIDE SEQUENCE</scope>
    <source>
        <strain evidence="7">ED321</strain>
        <strain evidence="6">ED321 Heterogonic</strain>
    </source>
</reference>
<dbReference type="InterPro" id="IPR036047">
    <property type="entry name" value="F-box-like_dom_sf"/>
</dbReference>
<comment type="pathway">
    <text evidence="2">Protein modification; protein ubiquitination.</text>
</comment>
<dbReference type="eggNOG" id="KOG3926">
    <property type="taxonomic scope" value="Eukaryota"/>
</dbReference>
<dbReference type="AlphaFoldDB" id="A0A090LI65"/>
<evidence type="ECO:0000313" key="9">
    <source>
        <dbReference type="WormBase" id="SRAE_2000249000"/>
    </source>
</evidence>